<feature type="compositionally biased region" description="Polar residues" evidence="1">
    <location>
        <begin position="68"/>
        <end position="77"/>
    </location>
</feature>
<organism evidence="3 4">
    <name type="scientific">Solanum pennellii</name>
    <name type="common">Tomato</name>
    <name type="synonym">Lycopersicon pennellii</name>
    <dbReference type="NCBI Taxonomy" id="28526"/>
    <lineage>
        <taxon>Eukaryota</taxon>
        <taxon>Viridiplantae</taxon>
        <taxon>Streptophyta</taxon>
        <taxon>Embryophyta</taxon>
        <taxon>Tracheophyta</taxon>
        <taxon>Spermatophyta</taxon>
        <taxon>Magnoliopsida</taxon>
        <taxon>eudicotyledons</taxon>
        <taxon>Gunneridae</taxon>
        <taxon>Pentapetalae</taxon>
        <taxon>asterids</taxon>
        <taxon>lamiids</taxon>
        <taxon>Solanales</taxon>
        <taxon>Solanaceae</taxon>
        <taxon>Solanoideae</taxon>
        <taxon>Solaneae</taxon>
        <taxon>Solanum</taxon>
        <taxon>Solanum subgen. Lycopersicon</taxon>
    </lineage>
</organism>
<dbReference type="InterPro" id="IPR000477">
    <property type="entry name" value="RT_dom"/>
</dbReference>
<evidence type="ECO:0000259" key="2">
    <source>
        <dbReference type="PROSITE" id="PS50878"/>
    </source>
</evidence>
<dbReference type="CDD" id="cd01650">
    <property type="entry name" value="RT_nLTR_like"/>
    <property type="match status" value="1"/>
</dbReference>
<feature type="region of interest" description="Disordered" evidence="1">
    <location>
        <begin position="43"/>
        <end position="82"/>
    </location>
</feature>
<dbReference type="Pfam" id="PF13966">
    <property type="entry name" value="zf-RVT"/>
    <property type="match status" value="1"/>
</dbReference>
<reference evidence="3" key="1">
    <citation type="journal article" date="2014" name="Nat. Genet.">
        <title>The genome of the stress-tolerant wild tomato species Solanum pennellii.</title>
        <authorList>
            <person name="Bolger A."/>
            <person name="Scossa F."/>
            <person name="Bolger M.E."/>
            <person name="Lanz C."/>
            <person name="Maumus F."/>
            <person name="Tohge T."/>
            <person name="Quesneville H."/>
            <person name="Alseekh S."/>
            <person name="Sorensen I."/>
            <person name="Lichtenstein G."/>
            <person name="Fich E.A."/>
            <person name="Conte M."/>
            <person name="Keller H."/>
            <person name="Schneeberger K."/>
            <person name="Schwacke R."/>
            <person name="Ofner I."/>
            <person name="Vrebalov J."/>
            <person name="Xu Y."/>
            <person name="Osorio S."/>
            <person name="Aflitos S.A."/>
            <person name="Schijlen E."/>
            <person name="Jimenez-Gomez J.M."/>
            <person name="Ryngajllo M."/>
            <person name="Kimura S."/>
            <person name="Kumar R."/>
            <person name="Koenig D."/>
            <person name="Headland L.R."/>
            <person name="Maloof J.N."/>
            <person name="Sinha N."/>
            <person name="van Ham R.C."/>
            <person name="Lankhorst R.K."/>
            <person name="Mao L."/>
            <person name="Vogel A."/>
            <person name="Arsova B."/>
            <person name="Panstruga R."/>
            <person name="Fei Z."/>
            <person name="Rose J.K."/>
            <person name="Zamir D."/>
            <person name="Carrari F."/>
            <person name="Giovannoni J.J."/>
            <person name="Weigel D."/>
            <person name="Usadel B."/>
            <person name="Fernie A.R."/>
        </authorList>
    </citation>
    <scope>NUCLEOTIDE SEQUENCE [LARGE SCALE GENOMIC DNA]</scope>
    <source>
        <strain evidence="3">cv. LA0716</strain>
    </source>
</reference>
<protein>
    <submittedName>
        <fullName evidence="4">Uncharacterized protein LOC107009830</fullName>
    </submittedName>
</protein>
<dbReference type="InterPro" id="IPR026960">
    <property type="entry name" value="RVT-Znf"/>
</dbReference>
<dbReference type="InterPro" id="IPR043502">
    <property type="entry name" value="DNA/RNA_pol_sf"/>
</dbReference>
<feature type="domain" description="Reverse transcriptase" evidence="2">
    <location>
        <begin position="151"/>
        <end position="429"/>
    </location>
</feature>
<evidence type="ECO:0000313" key="3">
    <source>
        <dbReference type="Proteomes" id="UP000694930"/>
    </source>
</evidence>
<feature type="region of interest" description="Disordered" evidence="1">
    <location>
        <begin position="119"/>
        <end position="161"/>
    </location>
</feature>
<reference evidence="4" key="2">
    <citation type="submission" date="2025-08" db="UniProtKB">
        <authorList>
            <consortium name="RefSeq"/>
        </authorList>
    </citation>
    <scope>IDENTIFICATION</scope>
</reference>
<feature type="compositionally biased region" description="Basic and acidic residues" evidence="1">
    <location>
        <begin position="138"/>
        <end position="161"/>
    </location>
</feature>
<dbReference type="PROSITE" id="PS50878">
    <property type="entry name" value="RT_POL"/>
    <property type="match status" value="1"/>
</dbReference>
<dbReference type="RefSeq" id="XP_015064643.1">
    <property type="nucleotide sequence ID" value="XM_015209157.1"/>
</dbReference>
<sequence>MVVSCVVTTSQSDEERTLTKHTFWSATQQEGVSGYLGVSWSKEASRSANVSSPATAAQSASSDEADSPFSTSGSPTSVLAPDAVESLRADIDMIPEARVPESEAPSAEPAEDTVLAALFATSEIPPPSPREHSKRRRGREEDEARSRKKESREMEAARRASIADEEARLIRAVESAAGASSSRDVETAGGTTYSVVAVLTKRMHGVMQSIICESQAGFIPGRKIADNIVLAHELVKAYTRKHISPRSMLKIDLQKAYDSVEWDYLEQVMCGLGFPEMFVNWTMKCVKTVNYSIVVNGQTSQSFDAAKGLRQGDPMSPFLFAIAMEYLSRLLKGLREDKKFKYHPRCSKLDITHLCFADDLLMFARGDLESVKAIQLCFSQFSQASGLQANLSKSSIYCGGVKQEVKNQIVQQLGYNMEELPFKYLGVPLSTKKMSVMQWYPLIEKIMARITSWTARKLSYAGRIQLVQTVLFGVQAYWAQLFLFPTKVIKLIDSMCRSYIWSGVGKITKKALIAWERVCRPKNEGGMGLINMQLWNRAAIAKLCWDLANKEDKLWIKWIHVYYIRGLRDWQKREQASWMIRKIMQAKQIVDQVHIKEGKGMVKQIYEHIRGEQPKPVWKCLMFKNSARPKAIFTLWILMYRKLATVDRLAKWGITHDSACVLCTNMDESLDHMFLQCHYVEEVWERVLTWAGFNNNRAKTWTQFVQWCIQHGKGKTTRAQLFRMVLAEVVYAVWNERNKRIFEDKKSLIEEIVKKIAYVTIARSPISISKIISHRKI</sequence>
<dbReference type="Proteomes" id="UP000694930">
    <property type="component" value="Chromosome 2"/>
</dbReference>
<gene>
    <name evidence="4" type="primary">LOC107009830</name>
</gene>
<keyword evidence="3" id="KW-1185">Reference proteome</keyword>
<dbReference type="GeneID" id="107009830"/>
<accession>A0ABM1G1K2</accession>
<name>A0ABM1G1K2_SOLPN</name>
<proteinExistence type="predicted"/>
<feature type="compositionally biased region" description="Low complexity" evidence="1">
    <location>
        <begin position="51"/>
        <end position="62"/>
    </location>
</feature>
<dbReference type="Pfam" id="PF00078">
    <property type="entry name" value="RVT_1"/>
    <property type="match status" value="1"/>
</dbReference>
<evidence type="ECO:0000256" key="1">
    <source>
        <dbReference type="SAM" id="MobiDB-lite"/>
    </source>
</evidence>
<dbReference type="PANTHER" id="PTHR33116:SF66">
    <property type="entry name" value="REVERSE TRANSCRIPTASE ZINC-BINDING DOMAIN-CONTAINING PROTEIN"/>
    <property type="match status" value="1"/>
</dbReference>
<dbReference type="SUPFAM" id="SSF56672">
    <property type="entry name" value="DNA/RNA polymerases"/>
    <property type="match status" value="1"/>
</dbReference>
<dbReference type="PANTHER" id="PTHR33116">
    <property type="entry name" value="REVERSE TRANSCRIPTASE ZINC-BINDING DOMAIN-CONTAINING PROTEIN-RELATED-RELATED"/>
    <property type="match status" value="1"/>
</dbReference>
<evidence type="ECO:0000313" key="4">
    <source>
        <dbReference type="RefSeq" id="XP_015064643.1"/>
    </source>
</evidence>